<evidence type="ECO:0000259" key="14">
    <source>
        <dbReference type="PROSITE" id="PS50011"/>
    </source>
</evidence>
<dbReference type="FunFam" id="1.10.10.580:FF:000015">
    <property type="entry name" value="Uncharacterized protein"/>
    <property type="match status" value="1"/>
</dbReference>
<keyword evidence="8 12" id="KW-0067">ATP-binding</keyword>
<feature type="domain" description="Protein kinase" evidence="14">
    <location>
        <begin position="23"/>
        <end position="273"/>
    </location>
</feature>
<accession>A0A139WA16</accession>
<reference evidence="15 16" key="2">
    <citation type="journal article" date="2010" name="Nucleic Acids Res.">
        <title>BeetleBase in 2010: revisions to provide comprehensive genomic information for Tribolium castaneum.</title>
        <authorList>
            <person name="Kim H.S."/>
            <person name="Murphy T."/>
            <person name="Xia J."/>
            <person name="Caragea D."/>
            <person name="Park Y."/>
            <person name="Beeman R.W."/>
            <person name="Lorenzen M.D."/>
            <person name="Butcher S."/>
            <person name="Manak J.R."/>
            <person name="Brown S.J."/>
        </authorList>
    </citation>
    <scope>NUCLEOTIDE SEQUENCE [LARGE SCALE GENOMIC DNA]</scope>
    <source>
        <strain evidence="15 16">Georgia GA2</strain>
    </source>
</reference>
<evidence type="ECO:0000256" key="3">
    <source>
        <dbReference type="ARBA" id="ARBA00012513"/>
    </source>
</evidence>
<dbReference type="PROSITE" id="PS00108">
    <property type="entry name" value="PROTEIN_KINASE_ST"/>
    <property type="match status" value="1"/>
</dbReference>
<evidence type="ECO:0000256" key="2">
    <source>
        <dbReference type="ARBA" id="ARBA00006432"/>
    </source>
</evidence>
<evidence type="ECO:0000256" key="1">
    <source>
        <dbReference type="ARBA" id="ARBA00004275"/>
    </source>
</evidence>
<dbReference type="PROSITE" id="PS50011">
    <property type="entry name" value="PROTEIN_KINASE_DOM"/>
    <property type="match status" value="1"/>
</dbReference>
<dbReference type="Pfam" id="PF13193">
    <property type="entry name" value="AMP-binding_C"/>
    <property type="match status" value="1"/>
</dbReference>
<dbReference type="AlphaFoldDB" id="A0A139WA16"/>
<feature type="compositionally biased region" description="Polar residues" evidence="13">
    <location>
        <begin position="317"/>
        <end position="326"/>
    </location>
</feature>
<evidence type="ECO:0000256" key="7">
    <source>
        <dbReference type="ARBA" id="ARBA00022777"/>
    </source>
</evidence>
<evidence type="ECO:0000256" key="6">
    <source>
        <dbReference type="ARBA" id="ARBA00022741"/>
    </source>
</evidence>
<dbReference type="PANTHER" id="PTHR22983:SF6">
    <property type="entry name" value="SERINE_THREONINE-PROTEIN KINASE 36"/>
    <property type="match status" value="1"/>
</dbReference>
<keyword evidence="9" id="KW-0576">Peroxisome</keyword>
<sequence length="1078" mass="122538">MSRGSVSKQKQSSPSVKNDMDKYEVIKLLGEGSFGRVYKAKVIADSSFVALKVICKGRRSNKEIIGLRRECEIQRHLHHPNIIQMLDSFETPNEIVVVTEFAQKELNTVLGKEGYLTEERASPIIWDLVSALNYLHSHRVLHRDLKPQNILIDSKNRAKLCDFGFARNMSTGTHVLTSIKGTPLYMAPELIEEQPYDYKADLWSLGCIMYELLVGAPPFCTASILHLIRLIRHEQIRWPTLVSESCVSFLKGLLQKDPLKRINWEQILNHDFVKGHILICNDSTNMPLTRALSENTLQVQEQQRKERMTNKVKSSESKVSTQDLKNNNLSSSVRNDTFIEENHPIETEEWIVFLQKSMEEVIGGELTSLTQTYLTNIIVSPLRNTNTSPKVLVYVAKLLSLPFALRGISHETKEQIKKVFLEVKLVPNLIYSSKKIMKVLDSSNDETTYKNIADLTEEDFEALECVYMLITHLVHLDNEFLSQLCDSIAVLNVYAILKSFLLICKNRLQLVMDLLAILTHVLRVFPEHFELVDRIVLSEGKSVNFVELLRHNNPLMQERTCFFLLFLGKHLPTNKVEVFWNETVRETLEALMYDSIGSVRNAADRTVEELRCKHLPANKVEVFWNETVRETLEALMYDSIGSVRNADDRTVEELRCKHLPANKVEVFWNETVRETLEALMYDSIGSVRNAADRTKLANELELPQILLFSDLNNTPNNYNEELTPIDLNPTKKVALILTSSGTTGFPKCVQLTHLNLRTTMLYAMDPNFLDLNQNESTIAFLPYFYVFGCAVSLASILSGCKSIVMEKFIPDLFLANIQKHKVTKLFVVPPILQFLVKNPMVGKFDISSVVDILCGAAVVGKELEEMVQERFKVKSVRQVYGMTELCGAAAMIPKNFQKYGSSGKVVSCTQIKVCDVANGKTLAAQEIGEIRVKGDGTMKSYLKNEEETKKAFDEEGFLKTGDLGYYDEEGYFYIVDRLKEIIKYKGFQVSPAELENLLIQHPAVKDAAVVGLPDKRAGELPLAFVVKQDQNVTEKELIRFISENVSVQKHLYGGVRFIENIPKNSSEKILRLKLQELL</sequence>
<evidence type="ECO:0000256" key="12">
    <source>
        <dbReference type="PROSITE-ProRule" id="PRU10141"/>
    </source>
</evidence>
<dbReference type="SUPFAM" id="SSF48371">
    <property type="entry name" value="ARM repeat"/>
    <property type="match status" value="1"/>
</dbReference>
<dbReference type="InterPro" id="IPR016024">
    <property type="entry name" value="ARM-type_fold"/>
</dbReference>
<evidence type="ECO:0000256" key="5">
    <source>
        <dbReference type="ARBA" id="ARBA00022679"/>
    </source>
</evidence>
<dbReference type="EMBL" id="KQ971689">
    <property type="protein sequence ID" value="KYB24763.1"/>
    <property type="molecule type" value="Genomic_DNA"/>
</dbReference>
<keyword evidence="5" id="KW-0808">Transferase</keyword>
<feature type="compositionally biased region" description="Basic and acidic residues" evidence="13">
    <location>
        <begin position="303"/>
        <end position="316"/>
    </location>
</feature>
<dbReference type="InterPro" id="IPR020845">
    <property type="entry name" value="AMP-binding_CS"/>
</dbReference>
<evidence type="ECO:0000256" key="13">
    <source>
        <dbReference type="SAM" id="MobiDB-lite"/>
    </source>
</evidence>
<dbReference type="InterPro" id="IPR000873">
    <property type="entry name" value="AMP-dep_synth/lig_dom"/>
</dbReference>
<evidence type="ECO:0000256" key="10">
    <source>
        <dbReference type="ARBA" id="ARBA00047899"/>
    </source>
</evidence>
<dbReference type="Gene3D" id="1.10.10.580">
    <property type="entry name" value="Structural maintenance of chromosome 1. Chain E"/>
    <property type="match status" value="1"/>
</dbReference>
<dbReference type="InterPro" id="IPR011009">
    <property type="entry name" value="Kinase-like_dom_sf"/>
</dbReference>
<comment type="subcellular location">
    <subcellularLocation>
        <location evidence="1">Peroxisome</location>
    </subcellularLocation>
</comment>
<dbReference type="GO" id="GO:0005524">
    <property type="term" value="F:ATP binding"/>
    <property type="evidence" value="ECO:0007669"/>
    <property type="project" value="UniProtKB-UniRule"/>
</dbReference>
<evidence type="ECO:0000256" key="8">
    <source>
        <dbReference type="ARBA" id="ARBA00022840"/>
    </source>
</evidence>
<dbReference type="InterPro" id="IPR000719">
    <property type="entry name" value="Prot_kinase_dom"/>
</dbReference>
<dbReference type="Gene3D" id="3.30.300.30">
    <property type="match status" value="1"/>
</dbReference>
<dbReference type="PROSITE" id="PS00455">
    <property type="entry name" value="AMP_BINDING"/>
    <property type="match status" value="1"/>
</dbReference>
<dbReference type="Pfam" id="PF00069">
    <property type="entry name" value="Pkinase"/>
    <property type="match status" value="1"/>
</dbReference>
<evidence type="ECO:0000313" key="16">
    <source>
        <dbReference type="Proteomes" id="UP000007266"/>
    </source>
</evidence>
<dbReference type="InterPro" id="IPR008271">
    <property type="entry name" value="Ser/Thr_kinase_AS"/>
</dbReference>
<organism evidence="15 16">
    <name type="scientific">Tribolium castaneum</name>
    <name type="common">Red flour beetle</name>
    <dbReference type="NCBI Taxonomy" id="7070"/>
    <lineage>
        <taxon>Eukaryota</taxon>
        <taxon>Metazoa</taxon>
        <taxon>Ecdysozoa</taxon>
        <taxon>Arthropoda</taxon>
        <taxon>Hexapoda</taxon>
        <taxon>Insecta</taxon>
        <taxon>Pterygota</taxon>
        <taxon>Neoptera</taxon>
        <taxon>Endopterygota</taxon>
        <taxon>Coleoptera</taxon>
        <taxon>Polyphaga</taxon>
        <taxon>Cucujiformia</taxon>
        <taxon>Tenebrionidae</taxon>
        <taxon>Tenebrionidae incertae sedis</taxon>
        <taxon>Tribolium</taxon>
    </lineage>
</organism>
<dbReference type="InterPro" id="IPR017441">
    <property type="entry name" value="Protein_kinase_ATP_BS"/>
</dbReference>
<evidence type="ECO:0000256" key="4">
    <source>
        <dbReference type="ARBA" id="ARBA00022527"/>
    </source>
</evidence>
<proteinExistence type="inferred from homology"/>
<dbReference type="PANTHER" id="PTHR22983">
    <property type="entry name" value="PROTEIN KINASE RELATED"/>
    <property type="match status" value="1"/>
</dbReference>
<reference evidence="15 16" key="1">
    <citation type="journal article" date="2008" name="Nature">
        <title>The genome of the model beetle and pest Tribolium castaneum.</title>
        <authorList>
            <consortium name="Tribolium Genome Sequencing Consortium"/>
            <person name="Richards S."/>
            <person name="Gibbs R.A."/>
            <person name="Weinstock G.M."/>
            <person name="Brown S.J."/>
            <person name="Denell R."/>
            <person name="Beeman R.W."/>
            <person name="Gibbs R."/>
            <person name="Beeman R.W."/>
            <person name="Brown S.J."/>
            <person name="Bucher G."/>
            <person name="Friedrich M."/>
            <person name="Grimmelikhuijzen C.J."/>
            <person name="Klingler M."/>
            <person name="Lorenzen M."/>
            <person name="Richards S."/>
            <person name="Roth S."/>
            <person name="Schroder R."/>
            <person name="Tautz D."/>
            <person name="Zdobnov E.M."/>
            <person name="Muzny D."/>
            <person name="Gibbs R.A."/>
            <person name="Weinstock G.M."/>
            <person name="Attaway T."/>
            <person name="Bell S."/>
            <person name="Buhay C.J."/>
            <person name="Chandrabose M.N."/>
            <person name="Chavez D."/>
            <person name="Clerk-Blankenburg K.P."/>
            <person name="Cree A."/>
            <person name="Dao M."/>
            <person name="Davis C."/>
            <person name="Chacko J."/>
            <person name="Dinh H."/>
            <person name="Dugan-Rocha S."/>
            <person name="Fowler G."/>
            <person name="Garner T.T."/>
            <person name="Garnes J."/>
            <person name="Gnirke A."/>
            <person name="Hawes A."/>
            <person name="Hernandez J."/>
            <person name="Hines S."/>
            <person name="Holder M."/>
            <person name="Hume J."/>
            <person name="Jhangiani S.N."/>
            <person name="Joshi V."/>
            <person name="Khan Z.M."/>
            <person name="Jackson L."/>
            <person name="Kovar C."/>
            <person name="Kowis A."/>
            <person name="Lee S."/>
            <person name="Lewis L.R."/>
            <person name="Margolis J."/>
            <person name="Morgan M."/>
            <person name="Nazareth L.V."/>
            <person name="Nguyen N."/>
            <person name="Okwuonu G."/>
            <person name="Parker D."/>
            <person name="Richards S."/>
            <person name="Ruiz S.J."/>
            <person name="Santibanez J."/>
            <person name="Savard J."/>
            <person name="Scherer S.E."/>
            <person name="Schneider B."/>
            <person name="Sodergren E."/>
            <person name="Tautz D."/>
            <person name="Vattahil S."/>
            <person name="Villasana D."/>
            <person name="White C.S."/>
            <person name="Wright R."/>
            <person name="Park Y."/>
            <person name="Beeman R.W."/>
            <person name="Lord J."/>
            <person name="Oppert B."/>
            <person name="Lorenzen M."/>
            <person name="Brown S."/>
            <person name="Wang L."/>
            <person name="Savard J."/>
            <person name="Tautz D."/>
            <person name="Richards S."/>
            <person name="Weinstock G."/>
            <person name="Gibbs R.A."/>
            <person name="Liu Y."/>
            <person name="Worley K."/>
            <person name="Weinstock G."/>
            <person name="Elsik C.G."/>
            <person name="Reese J.T."/>
            <person name="Elhaik E."/>
            <person name="Landan G."/>
            <person name="Graur D."/>
            <person name="Arensburger P."/>
            <person name="Atkinson P."/>
            <person name="Beeman R.W."/>
            <person name="Beidler J."/>
            <person name="Brown S.J."/>
            <person name="Demuth J.P."/>
            <person name="Drury D.W."/>
            <person name="Du Y.Z."/>
            <person name="Fujiwara H."/>
            <person name="Lorenzen M."/>
            <person name="Maselli V."/>
            <person name="Osanai M."/>
            <person name="Park Y."/>
            <person name="Robertson H.M."/>
            <person name="Tu Z."/>
            <person name="Wang J.J."/>
            <person name="Wang S."/>
            <person name="Richards S."/>
            <person name="Song H."/>
            <person name="Zhang L."/>
            <person name="Sodergren E."/>
            <person name="Werner D."/>
            <person name="Stanke M."/>
            <person name="Morgenstern B."/>
            <person name="Solovyev V."/>
            <person name="Kosarev P."/>
            <person name="Brown G."/>
            <person name="Chen H.C."/>
            <person name="Ermolaeva O."/>
            <person name="Hlavina W."/>
            <person name="Kapustin Y."/>
            <person name="Kiryutin B."/>
            <person name="Kitts P."/>
            <person name="Maglott D."/>
            <person name="Pruitt K."/>
            <person name="Sapojnikov V."/>
            <person name="Souvorov A."/>
            <person name="Mackey A.J."/>
            <person name="Waterhouse R.M."/>
            <person name="Wyder S."/>
            <person name="Zdobnov E.M."/>
            <person name="Zdobnov E.M."/>
            <person name="Wyder S."/>
            <person name="Kriventseva E.V."/>
            <person name="Kadowaki T."/>
            <person name="Bork P."/>
            <person name="Aranda M."/>
            <person name="Bao R."/>
            <person name="Beermann A."/>
            <person name="Berns N."/>
            <person name="Bolognesi R."/>
            <person name="Bonneton F."/>
            <person name="Bopp D."/>
            <person name="Brown S.J."/>
            <person name="Bucher G."/>
            <person name="Butts T."/>
            <person name="Chaumot A."/>
            <person name="Denell R.E."/>
            <person name="Ferrier D.E."/>
            <person name="Friedrich M."/>
            <person name="Gordon C.M."/>
            <person name="Jindra M."/>
            <person name="Klingler M."/>
            <person name="Lan Q."/>
            <person name="Lattorff H.M."/>
            <person name="Laudet V."/>
            <person name="von Levetsow C."/>
            <person name="Liu Z."/>
            <person name="Lutz R."/>
            <person name="Lynch J.A."/>
            <person name="da Fonseca R.N."/>
            <person name="Posnien N."/>
            <person name="Reuter R."/>
            <person name="Roth S."/>
            <person name="Savard J."/>
            <person name="Schinko J.B."/>
            <person name="Schmitt C."/>
            <person name="Schoppmeier M."/>
            <person name="Schroder R."/>
            <person name="Shippy T.D."/>
            <person name="Simonnet F."/>
            <person name="Marques-Souza H."/>
            <person name="Tautz D."/>
            <person name="Tomoyasu Y."/>
            <person name="Trauner J."/>
            <person name="Van der Zee M."/>
            <person name="Vervoort M."/>
            <person name="Wittkopp N."/>
            <person name="Wimmer E.A."/>
            <person name="Yang X."/>
            <person name="Jones A.K."/>
            <person name="Sattelle D.B."/>
            <person name="Ebert P.R."/>
            <person name="Nelson D."/>
            <person name="Scott J.G."/>
            <person name="Beeman R.W."/>
            <person name="Muthukrishnan S."/>
            <person name="Kramer K.J."/>
            <person name="Arakane Y."/>
            <person name="Beeman R.W."/>
            <person name="Zhu Q."/>
            <person name="Hogenkamp D."/>
            <person name="Dixit R."/>
            <person name="Oppert B."/>
            <person name="Jiang H."/>
            <person name="Zou Z."/>
            <person name="Marshall J."/>
            <person name="Elpidina E."/>
            <person name="Vinokurov K."/>
            <person name="Oppert C."/>
            <person name="Zou Z."/>
            <person name="Evans J."/>
            <person name="Lu Z."/>
            <person name="Zhao P."/>
            <person name="Sumathipala N."/>
            <person name="Altincicek B."/>
            <person name="Vilcinskas A."/>
            <person name="Williams M."/>
            <person name="Hultmark D."/>
            <person name="Hetru C."/>
            <person name="Jiang H."/>
            <person name="Grimmelikhuijzen C.J."/>
            <person name="Hauser F."/>
            <person name="Cazzamali G."/>
            <person name="Williamson M."/>
            <person name="Park Y."/>
            <person name="Li B."/>
            <person name="Tanaka Y."/>
            <person name="Predel R."/>
            <person name="Neupert S."/>
            <person name="Schachtner J."/>
            <person name="Verleyen P."/>
            <person name="Raible F."/>
            <person name="Bork P."/>
            <person name="Friedrich M."/>
            <person name="Walden K.K."/>
            <person name="Robertson H.M."/>
            <person name="Angeli S."/>
            <person name="Foret S."/>
            <person name="Bucher G."/>
            <person name="Schuetz S."/>
            <person name="Maleszka R."/>
            <person name="Wimmer E.A."/>
            <person name="Beeman R.W."/>
            <person name="Lorenzen M."/>
            <person name="Tomoyasu Y."/>
            <person name="Miller S.C."/>
            <person name="Grossmann D."/>
            <person name="Bucher G."/>
        </authorList>
    </citation>
    <scope>NUCLEOTIDE SEQUENCE [LARGE SCALE GENOMIC DNA]</scope>
    <source>
        <strain evidence="15 16">Georgia GA2</strain>
    </source>
</reference>
<dbReference type="GO" id="GO:0004674">
    <property type="term" value="F:protein serine/threonine kinase activity"/>
    <property type="evidence" value="ECO:0007669"/>
    <property type="project" value="UniProtKB-KW"/>
</dbReference>
<keyword evidence="7" id="KW-0418">Kinase</keyword>
<name>A0A139WA16_TRICA</name>
<dbReference type="InterPro" id="IPR045851">
    <property type="entry name" value="AMP-bd_C_sf"/>
</dbReference>
<keyword evidence="16" id="KW-1185">Reference proteome</keyword>
<keyword evidence="6 12" id="KW-0547">Nucleotide-binding</keyword>
<feature type="region of interest" description="Disordered" evidence="13">
    <location>
        <begin position="303"/>
        <end position="326"/>
    </location>
</feature>
<dbReference type="Pfam" id="PF00501">
    <property type="entry name" value="AMP-binding"/>
    <property type="match status" value="1"/>
</dbReference>
<dbReference type="InterPro" id="IPR025110">
    <property type="entry name" value="AMP-bd_C"/>
</dbReference>
<dbReference type="SMART" id="SM00220">
    <property type="entry name" value="S_TKc"/>
    <property type="match status" value="1"/>
</dbReference>
<evidence type="ECO:0000313" key="15">
    <source>
        <dbReference type="EMBL" id="KYB24763.1"/>
    </source>
</evidence>
<dbReference type="SUPFAM" id="SSF56112">
    <property type="entry name" value="Protein kinase-like (PK-like)"/>
    <property type="match status" value="1"/>
</dbReference>
<protein>
    <recommendedName>
        <fullName evidence="3">non-specific serine/threonine protein kinase</fullName>
        <ecNumber evidence="3">2.7.11.1</ecNumber>
    </recommendedName>
</protein>
<dbReference type="Proteomes" id="UP000007266">
    <property type="component" value="Unassembled WGS sequence"/>
</dbReference>
<evidence type="ECO:0000256" key="9">
    <source>
        <dbReference type="ARBA" id="ARBA00023140"/>
    </source>
</evidence>
<evidence type="ECO:0000256" key="11">
    <source>
        <dbReference type="ARBA" id="ARBA00048679"/>
    </source>
</evidence>
<dbReference type="EC" id="2.7.11.1" evidence="3"/>
<dbReference type="FunFam" id="3.30.200.20:FF:000042">
    <property type="entry name" value="Aurora kinase A"/>
    <property type="match status" value="1"/>
</dbReference>
<comment type="similarity">
    <text evidence="2">Belongs to the ATP-dependent AMP-binding enzyme family.</text>
</comment>
<dbReference type="GO" id="GO:0005777">
    <property type="term" value="C:peroxisome"/>
    <property type="evidence" value="ECO:0007669"/>
    <property type="project" value="UniProtKB-SubCell"/>
</dbReference>
<dbReference type="Gene3D" id="2.30.38.10">
    <property type="entry name" value="Luciferase, Domain 3"/>
    <property type="match status" value="1"/>
</dbReference>
<keyword evidence="4" id="KW-0723">Serine/threonine-protein kinase</keyword>
<comment type="catalytic activity">
    <reaction evidence="10">
        <text>L-threonyl-[protein] + ATP = O-phospho-L-threonyl-[protein] + ADP + H(+)</text>
        <dbReference type="Rhea" id="RHEA:46608"/>
        <dbReference type="Rhea" id="RHEA-COMP:11060"/>
        <dbReference type="Rhea" id="RHEA-COMP:11605"/>
        <dbReference type="ChEBI" id="CHEBI:15378"/>
        <dbReference type="ChEBI" id="CHEBI:30013"/>
        <dbReference type="ChEBI" id="CHEBI:30616"/>
        <dbReference type="ChEBI" id="CHEBI:61977"/>
        <dbReference type="ChEBI" id="CHEBI:456216"/>
        <dbReference type="EC" id="2.7.11.1"/>
    </reaction>
</comment>
<dbReference type="PROSITE" id="PS00107">
    <property type="entry name" value="PROTEIN_KINASE_ATP"/>
    <property type="match status" value="1"/>
</dbReference>
<comment type="catalytic activity">
    <reaction evidence="11">
        <text>L-seryl-[protein] + ATP = O-phospho-L-seryl-[protein] + ADP + H(+)</text>
        <dbReference type="Rhea" id="RHEA:17989"/>
        <dbReference type="Rhea" id="RHEA-COMP:9863"/>
        <dbReference type="Rhea" id="RHEA-COMP:11604"/>
        <dbReference type="ChEBI" id="CHEBI:15378"/>
        <dbReference type="ChEBI" id="CHEBI:29999"/>
        <dbReference type="ChEBI" id="CHEBI:30616"/>
        <dbReference type="ChEBI" id="CHEBI:83421"/>
        <dbReference type="ChEBI" id="CHEBI:456216"/>
        <dbReference type="EC" id="2.7.11.1"/>
    </reaction>
</comment>
<dbReference type="SUPFAM" id="SSF56801">
    <property type="entry name" value="Acetyl-CoA synthetase-like"/>
    <property type="match status" value="1"/>
</dbReference>
<dbReference type="FunFam" id="1.10.510.10:FF:001240">
    <property type="entry name" value="Kinase, ULK"/>
    <property type="match status" value="1"/>
</dbReference>
<gene>
    <name evidence="15" type="primary">AUGUSTUS-3.0.2_34941</name>
    <name evidence="15" type="ORF">TcasGA2_TC034941</name>
</gene>
<dbReference type="Gene3D" id="1.10.510.10">
    <property type="entry name" value="Transferase(Phosphotransferase) domain 1"/>
    <property type="match status" value="1"/>
</dbReference>
<dbReference type="Gene3D" id="3.40.50.980">
    <property type="match status" value="2"/>
</dbReference>
<dbReference type="FunFam" id="3.30.300.30:FF:000007">
    <property type="entry name" value="4-coumarate--CoA ligase 2"/>
    <property type="match status" value="1"/>
</dbReference>
<feature type="binding site" evidence="12">
    <location>
        <position position="56"/>
    </location>
    <ligand>
        <name>ATP</name>
        <dbReference type="ChEBI" id="CHEBI:30616"/>
    </ligand>
</feature>
<dbReference type="InterPro" id="IPR023093">
    <property type="entry name" value="ScpA-like_C"/>
</dbReference>